<gene>
    <name evidence="1" type="ORF">BDN70DRAFT_989829</name>
</gene>
<proteinExistence type="predicted"/>
<dbReference type="AlphaFoldDB" id="A0A9P6D623"/>
<reference evidence="1" key="1">
    <citation type="submission" date="2020-11" db="EMBL/GenBank/DDBJ databases">
        <authorList>
            <consortium name="DOE Joint Genome Institute"/>
            <person name="Ahrendt S."/>
            <person name="Riley R."/>
            <person name="Andreopoulos W."/>
            <person name="Labutti K."/>
            <person name="Pangilinan J."/>
            <person name="Ruiz-Duenas F.J."/>
            <person name="Barrasa J.M."/>
            <person name="Sanchez-Garcia M."/>
            <person name="Camarero S."/>
            <person name="Miyauchi S."/>
            <person name="Serrano A."/>
            <person name="Linde D."/>
            <person name="Babiker R."/>
            <person name="Drula E."/>
            <person name="Ayuso-Fernandez I."/>
            <person name="Pacheco R."/>
            <person name="Padilla G."/>
            <person name="Ferreira P."/>
            <person name="Barriuso J."/>
            <person name="Kellner H."/>
            <person name="Castanera R."/>
            <person name="Alfaro M."/>
            <person name="Ramirez L."/>
            <person name="Pisabarro A.G."/>
            <person name="Kuo A."/>
            <person name="Tritt A."/>
            <person name="Lipzen A."/>
            <person name="He G."/>
            <person name="Yan M."/>
            <person name="Ng V."/>
            <person name="Cullen D."/>
            <person name="Martin F."/>
            <person name="Rosso M.-N."/>
            <person name="Henrissat B."/>
            <person name="Hibbett D."/>
            <person name="Martinez A.T."/>
            <person name="Grigoriev I.V."/>
        </authorList>
    </citation>
    <scope>NUCLEOTIDE SEQUENCE</scope>
    <source>
        <strain evidence="1">CIRM-BRFM 674</strain>
    </source>
</reference>
<keyword evidence="2" id="KW-1185">Reference proteome</keyword>
<accession>A0A9P6D623</accession>
<evidence type="ECO:0000313" key="1">
    <source>
        <dbReference type="EMBL" id="KAF9484223.1"/>
    </source>
</evidence>
<protein>
    <submittedName>
        <fullName evidence="1">Uncharacterized protein</fullName>
    </submittedName>
</protein>
<organism evidence="1 2">
    <name type="scientific">Pholiota conissans</name>
    <dbReference type="NCBI Taxonomy" id="109636"/>
    <lineage>
        <taxon>Eukaryota</taxon>
        <taxon>Fungi</taxon>
        <taxon>Dikarya</taxon>
        <taxon>Basidiomycota</taxon>
        <taxon>Agaricomycotina</taxon>
        <taxon>Agaricomycetes</taxon>
        <taxon>Agaricomycetidae</taxon>
        <taxon>Agaricales</taxon>
        <taxon>Agaricineae</taxon>
        <taxon>Strophariaceae</taxon>
        <taxon>Pholiota</taxon>
    </lineage>
</organism>
<evidence type="ECO:0000313" key="2">
    <source>
        <dbReference type="Proteomes" id="UP000807469"/>
    </source>
</evidence>
<dbReference type="Proteomes" id="UP000807469">
    <property type="component" value="Unassembled WGS sequence"/>
</dbReference>
<sequence length="162" mass="18278">MDDLYDYLMRFCFQQHRDDSFHHVNAKAEFTYTLKFSIPTEVKYLRAFGNGEGYLVAHNDIEAYMPKEAGKPAAPKPRTLKTEPRFKRGAKVITKVPISLGEGSVLIPKGSMLRIQAEGTSTTGHLGDKKHVSYEIALYVTETHNVQYVSSYMLPSQFALDA</sequence>
<name>A0A9P6D623_9AGAR</name>
<comment type="caution">
    <text evidence="1">The sequence shown here is derived from an EMBL/GenBank/DDBJ whole genome shotgun (WGS) entry which is preliminary data.</text>
</comment>
<dbReference type="EMBL" id="MU155146">
    <property type="protein sequence ID" value="KAF9484223.1"/>
    <property type="molecule type" value="Genomic_DNA"/>
</dbReference>